<dbReference type="AlphaFoldDB" id="A0A0G1HEU8"/>
<dbReference type="EMBL" id="LCIA01000006">
    <property type="protein sequence ID" value="KKT45380.1"/>
    <property type="molecule type" value="Genomic_DNA"/>
</dbReference>
<sequence length="185" mass="21578">MIIPSTIDYLLSFFIIRKFMCSNLFYINSAKVIGEFFSFLVKEGLYNEKEGNKVQKMASHYRKEYPRIFKISKYLWDFVEHDSNELMALGDTPKYDARLKELQDEAKYYTVTEVGYVSITKVKGTQVFGVREDSGRKIGPVEVGIESAKLIKHGDIINIISVRKRKNSSYYEICELGYVYPKPYR</sequence>
<name>A0A0G1HEU8_UNCKA</name>
<reference evidence="1 2" key="1">
    <citation type="journal article" date="2015" name="Nature">
        <title>rRNA introns, odd ribosomes, and small enigmatic genomes across a large radiation of phyla.</title>
        <authorList>
            <person name="Brown C.T."/>
            <person name="Hug L.A."/>
            <person name="Thomas B.C."/>
            <person name="Sharon I."/>
            <person name="Castelle C.J."/>
            <person name="Singh A."/>
            <person name="Wilkins M.J."/>
            <person name="Williams K.H."/>
            <person name="Banfield J.F."/>
        </authorList>
    </citation>
    <scope>NUCLEOTIDE SEQUENCE [LARGE SCALE GENOMIC DNA]</scope>
</reference>
<organism evidence="1 2">
    <name type="scientific">candidate division WWE3 bacterium GW2011_GWA2_44_16</name>
    <dbReference type="NCBI Taxonomy" id="1619110"/>
    <lineage>
        <taxon>Bacteria</taxon>
        <taxon>Katanobacteria</taxon>
    </lineage>
</organism>
<accession>A0A0G1HEU8</accession>
<proteinExistence type="predicted"/>
<comment type="caution">
    <text evidence="1">The sequence shown here is derived from an EMBL/GenBank/DDBJ whole genome shotgun (WGS) entry which is preliminary data.</text>
</comment>
<evidence type="ECO:0000313" key="2">
    <source>
        <dbReference type="Proteomes" id="UP000034128"/>
    </source>
</evidence>
<protein>
    <submittedName>
        <fullName evidence="1">Uncharacterized protein</fullName>
    </submittedName>
</protein>
<dbReference type="Proteomes" id="UP000034128">
    <property type="component" value="Unassembled WGS sequence"/>
</dbReference>
<evidence type="ECO:0000313" key="1">
    <source>
        <dbReference type="EMBL" id="KKT45380.1"/>
    </source>
</evidence>
<gene>
    <name evidence="1" type="ORF">UW36_C0006G0001</name>
</gene>